<dbReference type="EMBL" id="LNQE01001270">
    <property type="protein sequence ID" value="KUG19635.1"/>
    <property type="molecule type" value="Genomic_DNA"/>
</dbReference>
<dbReference type="InterPro" id="IPR042099">
    <property type="entry name" value="ANL_N_sf"/>
</dbReference>
<dbReference type="InterPro" id="IPR000873">
    <property type="entry name" value="AMP-dep_synth/lig_dom"/>
</dbReference>
<dbReference type="InterPro" id="IPR017720">
    <property type="entry name" value="Coenzyme_F390_Synthase"/>
</dbReference>
<dbReference type="NCBIfam" id="TIGR03335">
    <property type="entry name" value="F390_ftsA"/>
    <property type="match status" value="1"/>
</dbReference>
<dbReference type="Gene3D" id="3.40.50.12780">
    <property type="entry name" value="N-terminal domain of ligase-like"/>
    <property type="match status" value="1"/>
</dbReference>
<sequence>MDTRHYFRPAIETLDRTSLDELIDERVRYTVAYADEHSPFYRRWFLEHAINPDDIRSHEDLLNLPIISGADIRAHQPPNQKEFEFRSAAWEDIFTIHETSGTSGVPKSFFLTWEDWERYAEKYARTFASQGFGRGDRIIICASYGMNVGANTMTLGARDLGITIIPTGKCTFPLRIIRSYRPTGIVGSVFKFLRLANQMKAEGIEPAETGVRKLVVGGEAFADESRAYLAELWGIDVYNTYGSTEGTMCGECVCREGLHVPEDLVHMDIYDAQLQQFVKEGECGRMVLTTLLPVGAKSGNLLINYDTEDTTVVISRERCRCGRTHTRIYSPQREAETFWVEGTPVNRVDIERGVFQRENMDYLTGEYEAFLYRDEEQEKTTLRVSMESRDPETCNRDLIAENFQKSFFSTKPNLRQRYDEGFLDLLYNFTRPGELELHKIPGRPKRLVDRR</sequence>
<gene>
    <name evidence="2" type="ORF">ASZ90_010646</name>
</gene>
<accession>A0A0W8FH56</accession>
<evidence type="ECO:0000313" key="2">
    <source>
        <dbReference type="EMBL" id="KUG19635.1"/>
    </source>
</evidence>
<organism evidence="2">
    <name type="scientific">hydrocarbon metagenome</name>
    <dbReference type="NCBI Taxonomy" id="938273"/>
    <lineage>
        <taxon>unclassified sequences</taxon>
        <taxon>metagenomes</taxon>
        <taxon>ecological metagenomes</taxon>
    </lineage>
</organism>
<dbReference type="PANTHER" id="PTHR43845:SF1">
    <property type="entry name" value="BLR5969 PROTEIN"/>
    <property type="match status" value="1"/>
</dbReference>
<reference evidence="2" key="1">
    <citation type="journal article" date="2015" name="Proc. Natl. Acad. Sci. U.S.A.">
        <title>Networks of energetic and metabolic interactions define dynamics in microbial communities.</title>
        <authorList>
            <person name="Embree M."/>
            <person name="Liu J.K."/>
            <person name="Al-Bassam M.M."/>
            <person name="Zengler K."/>
        </authorList>
    </citation>
    <scope>NUCLEOTIDE SEQUENCE</scope>
</reference>
<proteinExistence type="predicted"/>
<dbReference type="AlphaFoldDB" id="A0A0W8FH56"/>
<comment type="caution">
    <text evidence="2">The sequence shown here is derived from an EMBL/GenBank/DDBJ whole genome shotgun (WGS) entry which is preliminary data.</text>
</comment>
<evidence type="ECO:0000259" key="1">
    <source>
        <dbReference type="Pfam" id="PF00501"/>
    </source>
</evidence>
<feature type="domain" description="AMP-dependent synthetase/ligase" evidence="1">
    <location>
        <begin position="81"/>
        <end position="259"/>
    </location>
</feature>
<name>A0A0W8FH56_9ZZZZ</name>
<dbReference type="PANTHER" id="PTHR43845">
    <property type="entry name" value="BLR5969 PROTEIN"/>
    <property type="match status" value="1"/>
</dbReference>
<dbReference type="Pfam" id="PF00501">
    <property type="entry name" value="AMP-binding"/>
    <property type="match status" value="1"/>
</dbReference>
<protein>
    <submittedName>
        <fullName evidence="2">Coenzyme f390 synthetase</fullName>
    </submittedName>
</protein>
<dbReference type="SUPFAM" id="SSF56801">
    <property type="entry name" value="Acetyl-CoA synthetase-like"/>
    <property type="match status" value="1"/>
</dbReference>